<proteinExistence type="predicted"/>
<comment type="caution">
    <text evidence="1">The sequence shown here is derived from an EMBL/GenBank/DDBJ whole genome shotgun (WGS) entry which is preliminary data.</text>
</comment>
<dbReference type="AlphaFoldDB" id="A0A9P0Q475"/>
<accession>A0A9P0Q475</accession>
<evidence type="ECO:0000313" key="2">
    <source>
        <dbReference type="Proteomes" id="UP001152888"/>
    </source>
</evidence>
<gene>
    <name evidence="1" type="ORF">ACAOBT_LOCUS30136</name>
</gene>
<evidence type="ECO:0000313" key="1">
    <source>
        <dbReference type="EMBL" id="CAH2008278.1"/>
    </source>
</evidence>
<reference evidence="1" key="1">
    <citation type="submission" date="2022-03" db="EMBL/GenBank/DDBJ databases">
        <authorList>
            <person name="Sayadi A."/>
        </authorList>
    </citation>
    <scope>NUCLEOTIDE SEQUENCE</scope>
</reference>
<sequence length="38" mass="4819">MHYHIWHIYFCLIKTRSLRKTLIRVRPILWCCHPQKNL</sequence>
<dbReference type="OrthoDB" id="10046062at2759"/>
<keyword evidence="2" id="KW-1185">Reference proteome</keyword>
<dbReference type="EMBL" id="CAKOFQ010007796">
    <property type="protein sequence ID" value="CAH2008278.1"/>
    <property type="molecule type" value="Genomic_DNA"/>
</dbReference>
<protein>
    <submittedName>
        <fullName evidence="1">Uncharacterized protein</fullName>
    </submittedName>
</protein>
<name>A0A9P0Q475_ACAOB</name>
<dbReference type="Proteomes" id="UP001152888">
    <property type="component" value="Unassembled WGS sequence"/>
</dbReference>
<organism evidence="1 2">
    <name type="scientific">Acanthoscelides obtectus</name>
    <name type="common">Bean weevil</name>
    <name type="synonym">Bruchus obtectus</name>
    <dbReference type="NCBI Taxonomy" id="200917"/>
    <lineage>
        <taxon>Eukaryota</taxon>
        <taxon>Metazoa</taxon>
        <taxon>Ecdysozoa</taxon>
        <taxon>Arthropoda</taxon>
        <taxon>Hexapoda</taxon>
        <taxon>Insecta</taxon>
        <taxon>Pterygota</taxon>
        <taxon>Neoptera</taxon>
        <taxon>Endopterygota</taxon>
        <taxon>Coleoptera</taxon>
        <taxon>Polyphaga</taxon>
        <taxon>Cucujiformia</taxon>
        <taxon>Chrysomeloidea</taxon>
        <taxon>Chrysomelidae</taxon>
        <taxon>Bruchinae</taxon>
        <taxon>Bruchini</taxon>
        <taxon>Acanthoscelides</taxon>
    </lineage>
</organism>